<evidence type="ECO:0000313" key="3">
    <source>
        <dbReference type="EMBL" id="GAA1382491.1"/>
    </source>
</evidence>
<dbReference type="PROSITE" id="PS50846">
    <property type="entry name" value="HMA_2"/>
    <property type="match status" value="1"/>
</dbReference>
<dbReference type="InterPro" id="IPR036163">
    <property type="entry name" value="HMA_dom_sf"/>
</dbReference>
<dbReference type="EMBL" id="BAAAKJ010000010">
    <property type="protein sequence ID" value="GAA1382491.1"/>
    <property type="molecule type" value="Genomic_DNA"/>
</dbReference>
<dbReference type="CDD" id="cd00371">
    <property type="entry name" value="HMA"/>
    <property type="match status" value="1"/>
</dbReference>
<evidence type="ECO:0000259" key="2">
    <source>
        <dbReference type="PROSITE" id="PS50846"/>
    </source>
</evidence>
<protein>
    <submittedName>
        <fullName evidence="3">Heavy-metal-associated domain-containing protein</fullName>
    </submittedName>
</protein>
<dbReference type="PROSITE" id="PS01047">
    <property type="entry name" value="HMA_1"/>
    <property type="match status" value="1"/>
</dbReference>
<dbReference type="Gene3D" id="3.30.70.100">
    <property type="match status" value="1"/>
</dbReference>
<dbReference type="Proteomes" id="UP001499863">
    <property type="component" value="Unassembled WGS sequence"/>
</dbReference>
<feature type="domain" description="HMA" evidence="2">
    <location>
        <begin position="23"/>
        <end position="88"/>
    </location>
</feature>
<dbReference type="InterPro" id="IPR017969">
    <property type="entry name" value="Heavy-metal-associated_CS"/>
</dbReference>
<comment type="caution">
    <text evidence="3">The sequence shown here is derived from an EMBL/GenBank/DDBJ whole genome shotgun (WGS) entry which is preliminary data.</text>
</comment>
<evidence type="ECO:0000313" key="4">
    <source>
        <dbReference type="Proteomes" id="UP001499863"/>
    </source>
</evidence>
<dbReference type="InterPro" id="IPR006121">
    <property type="entry name" value="HMA_dom"/>
</dbReference>
<sequence>MSCCSTDGTCSTGSTVTVDPAAITTVYAVAGMTCGHCEQAVGKAVSALPGVTAVRVDVAAGQVTVSADAELDEAALRAAVDDAGYELTGRA</sequence>
<reference evidence="4" key="1">
    <citation type="journal article" date="2019" name="Int. J. Syst. Evol. Microbiol.">
        <title>The Global Catalogue of Microorganisms (GCM) 10K type strain sequencing project: providing services to taxonomists for standard genome sequencing and annotation.</title>
        <authorList>
            <consortium name="The Broad Institute Genomics Platform"/>
            <consortium name="The Broad Institute Genome Sequencing Center for Infectious Disease"/>
            <person name="Wu L."/>
            <person name="Ma J."/>
        </authorList>
    </citation>
    <scope>NUCLEOTIDE SEQUENCE [LARGE SCALE GENOMIC DNA]</scope>
    <source>
        <strain evidence="4">JCM 12393</strain>
    </source>
</reference>
<keyword evidence="4" id="KW-1185">Reference proteome</keyword>
<name>A0ABP4I602_9ACTN</name>
<evidence type="ECO:0000256" key="1">
    <source>
        <dbReference type="ARBA" id="ARBA00022723"/>
    </source>
</evidence>
<proteinExistence type="predicted"/>
<dbReference type="RefSeq" id="WP_344323349.1">
    <property type="nucleotide sequence ID" value="NZ_BAAAKJ010000010.1"/>
</dbReference>
<keyword evidence="1" id="KW-0479">Metal-binding</keyword>
<organism evidence="3 4">
    <name type="scientific">Kitasatospora putterlickiae</name>
    <dbReference type="NCBI Taxonomy" id="221725"/>
    <lineage>
        <taxon>Bacteria</taxon>
        <taxon>Bacillati</taxon>
        <taxon>Actinomycetota</taxon>
        <taxon>Actinomycetes</taxon>
        <taxon>Kitasatosporales</taxon>
        <taxon>Streptomycetaceae</taxon>
        <taxon>Kitasatospora</taxon>
    </lineage>
</organism>
<gene>
    <name evidence="3" type="ORF">GCM10009639_01680</name>
</gene>
<dbReference type="Pfam" id="PF00403">
    <property type="entry name" value="HMA"/>
    <property type="match status" value="1"/>
</dbReference>
<accession>A0ABP4I602</accession>
<dbReference type="SUPFAM" id="SSF55008">
    <property type="entry name" value="HMA, heavy metal-associated domain"/>
    <property type="match status" value="1"/>
</dbReference>